<dbReference type="Pfam" id="PF13855">
    <property type="entry name" value="LRR_8"/>
    <property type="match status" value="1"/>
</dbReference>
<evidence type="ECO:0000313" key="5">
    <source>
        <dbReference type="Proteomes" id="UP000030752"/>
    </source>
</evidence>
<dbReference type="PANTHER" id="PTHR45712:SF22">
    <property type="entry name" value="INSULIN-LIKE GROWTH FACTOR-BINDING PROTEIN COMPLEX ACID LABILE SUBUNIT"/>
    <property type="match status" value="1"/>
</dbReference>
<feature type="compositionally biased region" description="Polar residues" evidence="3">
    <location>
        <begin position="194"/>
        <end position="204"/>
    </location>
</feature>
<keyword evidence="2" id="KW-0677">Repeat</keyword>
<dbReference type="PANTHER" id="PTHR45712">
    <property type="entry name" value="AGAP008170-PA"/>
    <property type="match status" value="1"/>
</dbReference>
<dbReference type="VEuPathDB" id="FungiDB:HMPREF1541_04126"/>
<keyword evidence="5" id="KW-1185">Reference proteome</keyword>
<dbReference type="InterPro" id="IPR003591">
    <property type="entry name" value="Leu-rich_rpt_typical-subtyp"/>
</dbReference>
<evidence type="ECO:0000256" key="2">
    <source>
        <dbReference type="ARBA" id="ARBA00022737"/>
    </source>
</evidence>
<dbReference type="SMART" id="SM00369">
    <property type="entry name" value="LRR_TYP"/>
    <property type="match status" value="10"/>
</dbReference>
<name>W2S0S1_CYPE1</name>
<feature type="region of interest" description="Disordered" evidence="3">
    <location>
        <begin position="783"/>
        <end position="804"/>
    </location>
</feature>
<evidence type="ECO:0000313" key="4">
    <source>
        <dbReference type="EMBL" id="ETN42185.1"/>
    </source>
</evidence>
<reference evidence="4 5" key="1">
    <citation type="submission" date="2013-03" db="EMBL/GenBank/DDBJ databases">
        <title>The Genome Sequence of Phialophora europaea CBS 101466.</title>
        <authorList>
            <consortium name="The Broad Institute Genomics Platform"/>
            <person name="Cuomo C."/>
            <person name="de Hoog S."/>
            <person name="Gorbushina A."/>
            <person name="Walker B."/>
            <person name="Young S.K."/>
            <person name="Zeng Q."/>
            <person name="Gargeya S."/>
            <person name="Fitzgerald M."/>
            <person name="Haas B."/>
            <person name="Abouelleil A."/>
            <person name="Allen A.W."/>
            <person name="Alvarado L."/>
            <person name="Arachchi H.M."/>
            <person name="Berlin A.M."/>
            <person name="Chapman S.B."/>
            <person name="Gainer-Dewar J."/>
            <person name="Goldberg J."/>
            <person name="Griggs A."/>
            <person name="Gujja S."/>
            <person name="Hansen M."/>
            <person name="Howarth C."/>
            <person name="Imamovic A."/>
            <person name="Ireland A."/>
            <person name="Larimer J."/>
            <person name="McCowan C."/>
            <person name="Murphy C."/>
            <person name="Pearson M."/>
            <person name="Poon T.W."/>
            <person name="Priest M."/>
            <person name="Roberts A."/>
            <person name="Saif S."/>
            <person name="Shea T."/>
            <person name="Sisk P."/>
            <person name="Sykes S."/>
            <person name="Wortman J."/>
            <person name="Nusbaum C."/>
            <person name="Birren B."/>
        </authorList>
    </citation>
    <scope>NUCLEOTIDE SEQUENCE [LARGE SCALE GENOMIC DNA]</scope>
    <source>
        <strain evidence="4 5">CBS 101466</strain>
    </source>
</reference>
<dbReference type="InterPro" id="IPR032675">
    <property type="entry name" value="LRR_dom_sf"/>
</dbReference>
<dbReference type="STRING" id="1220924.W2S0S1"/>
<dbReference type="OrthoDB" id="676979at2759"/>
<dbReference type="PROSITE" id="PS51450">
    <property type="entry name" value="LRR"/>
    <property type="match status" value="1"/>
</dbReference>
<evidence type="ECO:0000256" key="1">
    <source>
        <dbReference type="ARBA" id="ARBA00022614"/>
    </source>
</evidence>
<feature type="compositionally biased region" description="Polar residues" evidence="3">
    <location>
        <begin position="359"/>
        <end position="369"/>
    </location>
</feature>
<keyword evidence="1" id="KW-0433">Leucine-rich repeat</keyword>
<dbReference type="Gene3D" id="3.80.10.10">
    <property type="entry name" value="Ribonuclease Inhibitor"/>
    <property type="match status" value="3"/>
</dbReference>
<sequence>MDQGSERNRTTGTGTLPRLSRLPKIVPRASHDNFSLLRGSAGEDPVKSSHLPRPSRPNTSKIAQPTPLGENVNRSVRDKYGWSAAEQSRTRHRSPVRDALQAAMSTLDTTPPNSGTHVPVFEDGDENPQAKLDTAADKLDISELGKRRPRPSLTERTMETLSAISPSPSPVRRRRSSVAIRDGAMGPPVRPASSMRNSRPTTPASGRPPSPVKHMFRPPGRRSPSRDYALPAVPSPGSLYTPPKAFVKGGSARFGRSVHAISAAGSQSGNQTGGSKVPSYASKTMRIKSSGISGSGASGARDGKVSLDSIFKDPAKSASNSGARSSVSSAGLLRPRSHGENTIAASPPSRLRPKVLAPRNSTPTTSSVNKAKPPTPTSTKSSAALRETIAKAKAAKRAAMTSQPSVEGNAMITPANFEADAWPGEPIEPGQSNKGLLRKRLEGAVASGSLNLAAMGFDTVPEEVLRMYENTASSVGWSEMVDLTKFNMGDNKLEVISDDVFPDWSTDEMYEDDEKTNQFAGLEMLDIRNNLLHSVPIGLRRMERLTSLNLSGNQLGNEVLETIWQIPQLQSLYLANNKLTGSFPFSAEGTTALRVLDLSNNQIDGFEFTHGQLSSLQRLNVSSNKLIKLPWVSLSSCEELAELEAKSNQIGGIAFEGVSGGFLKLRNLDLSWNAIDGLAAPVSDFIELQTLLLNSNRLTALPAAEKWQKLVTIHLSENKVVDMPAIWELHSLKNADLSQNNIKAIDARIATMDALTALELAGNPLRDRKYISMPTSDLKLDLEKRLDRGDNSRGSEAASGEVVNGAEGAEHSKYAFKATNGVLDLSSKGLESINVDTINFESSTVPIHTLRLTNNEFSTLPVELLCHPALKWTLKSLDISHNPRLHSTECLTDEVFLPALRSLYVVSTGLTSLDALTSHLKAPELTELNISCHRLAGHVPWVRAWYPNVTTLLASDNWFSSVDVEGVRGLEVIDIRNNQIEQLPPALGLLGNFADKREAGRLRSFESMGNLFRVPRIAVIEKGTEAVLRDLRRRVPVPMVPEEWKEEI</sequence>
<dbReference type="RefSeq" id="XP_008716694.1">
    <property type="nucleotide sequence ID" value="XM_008718472.1"/>
</dbReference>
<dbReference type="EMBL" id="KB822719">
    <property type="protein sequence ID" value="ETN42185.1"/>
    <property type="molecule type" value="Genomic_DNA"/>
</dbReference>
<feature type="compositionally biased region" description="Low complexity" evidence="3">
    <location>
        <begin position="316"/>
        <end position="330"/>
    </location>
</feature>
<evidence type="ECO:0000256" key="3">
    <source>
        <dbReference type="SAM" id="MobiDB-lite"/>
    </source>
</evidence>
<accession>W2S0S1</accession>
<dbReference type="InterPro" id="IPR050333">
    <property type="entry name" value="SLRP"/>
</dbReference>
<feature type="compositionally biased region" description="Polar residues" evidence="3">
    <location>
        <begin position="264"/>
        <end position="274"/>
    </location>
</feature>
<feature type="region of interest" description="Disordered" evidence="3">
    <location>
        <begin position="263"/>
        <end position="282"/>
    </location>
</feature>
<evidence type="ECO:0008006" key="6">
    <source>
        <dbReference type="Google" id="ProtNLM"/>
    </source>
</evidence>
<feature type="compositionally biased region" description="Basic and acidic residues" evidence="3">
    <location>
        <begin position="783"/>
        <end position="793"/>
    </location>
</feature>
<organism evidence="4 5">
    <name type="scientific">Cyphellophora europaea (strain CBS 101466)</name>
    <name type="common">Phialophora europaea</name>
    <dbReference type="NCBI Taxonomy" id="1220924"/>
    <lineage>
        <taxon>Eukaryota</taxon>
        <taxon>Fungi</taxon>
        <taxon>Dikarya</taxon>
        <taxon>Ascomycota</taxon>
        <taxon>Pezizomycotina</taxon>
        <taxon>Eurotiomycetes</taxon>
        <taxon>Chaetothyriomycetidae</taxon>
        <taxon>Chaetothyriales</taxon>
        <taxon>Cyphellophoraceae</taxon>
        <taxon>Cyphellophora</taxon>
    </lineage>
</organism>
<dbReference type="SUPFAM" id="SSF52058">
    <property type="entry name" value="L domain-like"/>
    <property type="match status" value="1"/>
</dbReference>
<feature type="compositionally biased region" description="Polar residues" evidence="3">
    <location>
        <begin position="105"/>
        <end position="116"/>
    </location>
</feature>
<dbReference type="InParanoid" id="W2S0S1"/>
<feature type="compositionally biased region" description="Basic and acidic residues" evidence="3">
    <location>
        <begin position="134"/>
        <end position="146"/>
    </location>
</feature>
<dbReference type="InterPro" id="IPR001611">
    <property type="entry name" value="Leu-rich_rpt"/>
</dbReference>
<gene>
    <name evidence="4" type="ORF">HMPREF1541_04126</name>
</gene>
<dbReference type="Proteomes" id="UP000030752">
    <property type="component" value="Unassembled WGS sequence"/>
</dbReference>
<dbReference type="AlphaFoldDB" id="W2S0S1"/>
<feature type="region of interest" description="Disordered" evidence="3">
    <location>
        <begin position="105"/>
        <end position="250"/>
    </location>
</feature>
<feature type="region of interest" description="Disordered" evidence="3">
    <location>
        <begin position="313"/>
        <end position="384"/>
    </location>
</feature>
<dbReference type="eggNOG" id="KOG0472">
    <property type="taxonomic scope" value="Eukaryota"/>
</dbReference>
<protein>
    <recommendedName>
        <fullName evidence="6">Leucine-rich repeat-containing protein 40</fullName>
    </recommendedName>
</protein>
<dbReference type="Pfam" id="PF13516">
    <property type="entry name" value="LRR_6"/>
    <property type="match status" value="1"/>
</dbReference>
<dbReference type="HOGENOM" id="CLU_007408_0_0_1"/>
<proteinExistence type="predicted"/>
<dbReference type="GeneID" id="19971465"/>
<feature type="region of interest" description="Disordered" evidence="3">
    <location>
        <begin position="1"/>
        <end position="76"/>
    </location>
</feature>